<evidence type="ECO:0000256" key="10">
    <source>
        <dbReference type="SAM" id="Phobius"/>
    </source>
</evidence>
<evidence type="ECO:0000256" key="7">
    <source>
        <dbReference type="ARBA" id="ARBA00023224"/>
    </source>
</evidence>
<reference evidence="12" key="1">
    <citation type="submission" date="2020-03" db="EMBL/GenBank/DDBJ databases">
        <authorList>
            <person name="Weist P."/>
        </authorList>
    </citation>
    <scope>NUCLEOTIDE SEQUENCE</scope>
</reference>
<comment type="subcellular location">
    <subcellularLocation>
        <location evidence="1">Membrane</location>
        <topology evidence="1">Multi-pass membrane protein</topology>
    </subcellularLocation>
</comment>
<evidence type="ECO:0000313" key="12">
    <source>
        <dbReference type="EMBL" id="CAB1441892.1"/>
    </source>
</evidence>
<evidence type="ECO:0000256" key="9">
    <source>
        <dbReference type="SAM" id="MobiDB-lite"/>
    </source>
</evidence>
<feature type="transmembrane region" description="Helical" evidence="10">
    <location>
        <begin position="141"/>
        <end position="162"/>
    </location>
</feature>
<evidence type="ECO:0000256" key="1">
    <source>
        <dbReference type="ARBA" id="ARBA00004141"/>
    </source>
</evidence>
<dbReference type="PRINTS" id="PR00237">
    <property type="entry name" value="GPCRRHODOPSN"/>
</dbReference>
<comment type="similarity">
    <text evidence="8">Belongs to the G-protein coupled receptor 1 family.</text>
</comment>
<evidence type="ECO:0000256" key="8">
    <source>
        <dbReference type="RuleBase" id="RU000688"/>
    </source>
</evidence>
<keyword evidence="3 10" id="KW-1133">Transmembrane helix</keyword>
<evidence type="ECO:0000256" key="3">
    <source>
        <dbReference type="ARBA" id="ARBA00022989"/>
    </source>
</evidence>
<dbReference type="Gene3D" id="1.20.1070.10">
    <property type="entry name" value="Rhodopsin 7-helix transmembrane proteins"/>
    <property type="match status" value="1"/>
</dbReference>
<feature type="transmembrane region" description="Helical" evidence="10">
    <location>
        <begin position="368"/>
        <end position="389"/>
    </location>
</feature>
<dbReference type="PROSITE" id="PS00237">
    <property type="entry name" value="G_PROTEIN_RECEP_F1_1"/>
    <property type="match status" value="1"/>
</dbReference>
<evidence type="ECO:0000256" key="4">
    <source>
        <dbReference type="ARBA" id="ARBA00023040"/>
    </source>
</evidence>
<keyword evidence="2 8" id="KW-0812">Transmembrane</keyword>
<name>A0A9N7YRN0_PLEPL</name>
<dbReference type="InterPro" id="IPR017452">
    <property type="entry name" value="GPCR_Rhodpsn_7TM"/>
</dbReference>
<keyword evidence="13" id="KW-1185">Reference proteome</keyword>
<comment type="caution">
    <text evidence="12">The sequence shown here is derived from an EMBL/GenBank/DDBJ whole genome shotgun (WGS) entry which is preliminary data.</text>
</comment>
<keyword evidence="4 8" id="KW-0297">G-protein coupled receptor</keyword>
<dbReference type="Proteomes" id="UP001153269">
    <property type="component" value="Unassembled WGS sequence"/>
</dbReference>
<evidence type="ECO:0000313" key="13">
    <source>
        <dbReference type="Proteomes" id="UP001153269"/>
    </source>
</evidence>
<feature type="transmembrane region" description="Helical" evidence="10">
    <location>
        <begin position="262"/>
        <end position="282"/>
    </location>
</feature>
<gene>
    <name evidence="12" type="ORF">PLEPLA_LOCUS29616</name>
</gene>
<accession>A0A9N7YRN0</accession>
<evidence type="ECO:0000256" key="2">
    <source>
        <dbReference type="ARBA" id="ARBA00022692"/>
    </source>
</evidence>
<evidence type="ECO:0000256" key="5">
    <source>
        <dbReference type="ARBA" id="ARBA00023136"/>
    </source>
</evidence>
<dbReference type="InterPro" id="IPR000276">
    <property type="entry name" value="GPCR_Rhodpsn"/>
</dbReference>
<proteinExistence type="inferred from homology"/>
<keyword evidence="5 10" id="KW-0472">Membrane</keyword>
<organism evidence="12 13">
    <name type="scientific">Pleuronectes platessa</name>
    <name type="common">European plaice</name>
    <dbReference type="NCBI Taxonomy" id="8262"/>
    <lineage>
        <taxon>Eukaryota</taxon>
        <taxon>Metazoa</taxon>
        <taxon>Chordata</taxon>
        <taxon>Craniata</taxon>
        <taxon>Vertebrata</taxon>
        <taxon>Euteleostomi</taxon>
        <taxon>Actinopterygii</taxon>
        <taxon>Neopterygii</taxon>
        <taxon>Teleostei</taxon>
        <taxon>Neoteleostei</taxon>
        <taxon>Acanthomorphata</taxon>
        <taxon>Carangaria</taxon>
        <taxon>Pleuronectiformes</taxon>
        <taxon>Pleuronectoidei</taxon>
        <taxon>Pleuronectidae</taxon>
        <taxon>Pleuronectes</taxon>
    </lineage>
</organism>
<feature type="transmembrane region" description="Helical" evidence="10">
    <location>
        <begin position="223"/>
        <end position="241"/>
    </location>
</feature>
<dbReference type="GO" id="GO:0005886">
    <property type="term" value="C:plasma membrane"/>
    <property type="evidence" value="ECO:0007669"/>
    <property type="project" value="TreeGrafter"/>
</dbReference>
<dbReference type="PANTHER" id="PTHR45695:SF36">
    <property type="entry name" value="G-PROTEIN COUPLED RECEPTORS FAMILY 1 PROFILE DOMAIN-CONTAINING PROTEIN"/>
    <property type="match status" value="1"/>
</dbReference>
<feature type="region of interest" description="Disordered" evidence="9">
    <location>
        <begin position="96"/>
        <end position="115"/>
    </location>
</feature>
<evidence type="ECO:0000256" key="6">
    <source>
        <dbReference type="ARBA" id="ARBA00023170"/>
    </source>
</evidence>
<dbReference type="GO" id="GO:0004930">
    <property type="term" value="F:G protein-coupled receptor activity"/>
    <property type="evidence" value="ECO:0007669"/>
    <property type="project" value="UniProtKB-KW"/>
</dbReference>
<protein>
    <recommendedName>
        <fullName evidence="11">G-protein coupled receptors family 1 profile domain-containing protein</fullName>
    </recommendedName>
</protein>
<keyword evidence="6 8" id="KW-0675">Receptor</keyword>
<dbReference type="SUPFAM" id="SSF81321">
    <property type="entry name" value="Family A G protein-coupled receptor-like"/>
    <property type="match status" value="1"/>
</dbReference>
<dbReference type="AlphaFoldDB" id="A0A9N7YRN0"/>
<dbReference type="PANTHER" id="PTHR45695">
    <property type="entry name" value="LEUCOKININ RECEPTOR-RELATED"/>
    <property type="match status" value="1"/>
</dbReference>
<dbReference type="CDD" id="cd14993">
    <property type="entry name" value="7tmA_CCKR-like"/>
    <property type="match status" value="1"/>
</dbReference>
<keyword evidence="7 8" id="KW-0807">Transducer</keyword>
<evidence type="ECO:0000259" key="11">
    <source>
        <dbReference type="PROSITE" id="PS50262"/>
    </source>
</evidence>
<feature type="transmembrane region" description="Helical" evidence="10">
    <location>
        <begin position="183"/>
        <end position="203"/>
    </location>
</feature>
<feature type="domain" description="G-protein coupled receptors family 1 profile" evidence="11">
    <location>
        <begin position="158"/>
        <end position="425"/>
    </location>
</feature>
<sequence length="666" mass="73522">MVVVVVAMGRKQHGSAPGPALGLGLSPSQRLLLLQHDGSQQTINHTSNLHGSLMLPPTFSSPMAPLHQPLPSLLPSSFIPYSALIPSPLLSTTSPLSFRQTSPSVDQPSSSSSLLSASTFSSNDLSDLESMLLWTLHEPSTIALTVMYCLSFILGIIGNLMSLRVLTNRRNRRLASVSATRSLLVNLAVCDLAVVCVCMPITLGSQIYTAWVYGDLLCRAVPFTQAVSVSASVLTLTVISVNRYYSVQSPLRARSLFTRRRILATVAVVWVVSSIMCAPIAVMNRRREISFGTFAILVCQEEWPQHRLKQGYNVLLFMMLYCLPVTFNLSIGFLTGRRLWGGKKSTFGDLDPRSQALHNSRLKTRQKIAKMVVCLVLLFAISWLPLYLADLWIDCEQRPPSWLLQTRPFAQWLGLTNSSLNPICYCFIGDLYRSARVIRTRYYQKVAAIFGSSSFTSTAAVGSSAAVIKDTKVTAAEHRHISAAAVAASASMVTIPRLLSLARGQGLGQRVRDSSDSRAGSDHSISDWCRSSPSLWDSSLFPCQLETLQHSIQRAEFLPTRRHSVNENAGSLTLQIESLEIDMLPLRSHSGDRIHRLTADRRDTITMGRDALCSTGQYKRKTSEPYSLVGDNEDEITDMTSLRSSYRLKHKGCSTRVCTDEVFEGR</sequence>
<dbReference type="Pfam" id="PF00001">
    <property type="entry name" value="7tm_1"/>
    <property type="match status" value="1"/>
</dbReference>
<feature type="transmembrane region" description="Helical" evidence="10">
    <location>
        <begin position="314"/>
        <end position="334"/>
    </location>
</feature>
<dbReference type="PROSITE" id="PS50262">
    <property type="entry name" value="G_PROTEIN_RECEP_F1_2"/>
    <property type="match status" value="1"/>
</dbReference>
<dbReference type="EMBL" id="CADEAL010002735">
    <property type="protein sequence ID" value="CAB1441892.1"/>
    <property type="molecule type" value="Genomic_DNA"/>
</dbReference>